<evidence type="ECO:0000313" key="1">
    <source>
        <dbReference type="EMBL" id="MFC5286413.1"/>
    </source>
</evidence>
<sequence>MRDGTRTLTDDDLWALTEHVDVSAVLRAALAELRASGAAQPLGEPPDGDPVLLIADPLTGGKAELPAAAVRAIRQAGCAAAAAVDLLPPAVITAGVIGAAPDVWWHARVLCQALPAITHIAVTAAGPPPARLADHLDLAGVGLAVAADARTAAFGANLVVAAGPAALAPEGITAGAVLVEAVPHAYPPSLRGPDDLLADADLPHPFHLVPPRAGCHSPALDAFLAAALLASLP</sequence>
<dbReference type="InterPro" id="IPR036291">
    <property type="entry name" value="NAD(P)-bd_dom_sf"/>
</dbReference>
<gene>
    <name evidence="1" type="ORF">ACFPM7_05065</name>
</gene>
<organism evidence="1 2">
    <name type="scientific">Actinokineospora guangxiensis</name>
    <dbReference type="NCBI Taxonomy" id="1490288"/>
    <lineage>
        <taxon>Bacteria</taxon>
        <taxon>Bacillati</taxon>
        <taxon>Actinomycetota</taxon>
        <taxon>Actinomycetes</taxon>
        <taxon>Pseudonocardiales</taxon>
        <taxon>Pseudonocardiaceae</taxon>
        <taxon>Actinokineospora</taxon>
    </lineage>
</organism>
<keyword evidence="2" id="KW-1185">Reference proteome</keyword>
<evidence type="ECO:0000313" key="2">
    <source>
        <dbReference type="Proteomes" id="UP001596157"/>
    </source>
</evidence>
<dbReference type="RefSeq" id="WP_378244320.1">
    <property type="nucleotide sequence ID" value="NZ_JBHSKF010000002.1"/>
</dbReference>
<dbReference type="InterPro" id="IPR023401">
    <property type="entry name" value="ODC_N"/>
</dbReference>
<dbReference type="Proteomes" id="UP001596157">
    <property type="component" value="Unassembled WGS sequence"/>
</dbReference>
<dbReference type="EMBL" id="JBHSKF010000002">
    <property type="protein sequence ID" value="MFC5286413.1"/>
    <property type="molecule type" value="Genomic_DNA"/>
</dbReference>
<accession>A0ABW0EJD5</accession>
<dbReference type="SUPFAM" id="SSF51735">
    <property type="entry name" value="NAD(P)-binding Rossmann-fold domains"/>
    <property type="match status" value="1"/>
</dbReference>
<comment type="caution">
    <text evidence="1">The sequence shown here is derived from an EMBL/GenBank/DDBJ whole genome shotgun (WGS) entry which is preliminary data.</text>
</comment>
<proteinExistence type="predicted"/>
<dbReference type="Gene3D" id="3.40.50.720">
    <property type="entry name" value="NAD(P)-binding Rossmann-like Domain"/>
    <property type="match status" value="1"/>
</dbReference>
<protein>
    <submittedName>
        <fullName evidence="1">Uncharacterized protein</fullName>
    </submittedName>
</protein>
<reference evidence="2" key="1">
    <citation type="journal article" date="2019" name="Int. J. Syst. Evol. Microbiol.">
        <title>The Global Catalogue of Microorganisms (GCM) 10K type strain sequencing project: providing services to taxonomists for standard genome sequencing and annotation.</title>
        <authorList>
            <consortium name="The Broad Institute Genomics Platform"/>
            <consortium name="The Broad Institute Genome Sequencing Center for Infectious Disease"/>
            <person name="Wu L."/>
            <person name="Ma J."/>
        </authorList>
    </citation>
    <scope>NUCLEOTIDE SEQUENCE [LARGE SCALE GENOMIC DNA]</scope>
    <source>
        <strain evidence="2">CCUG 59778</strain>
    </source>
</reference>
<dbReference type="Gene3D" id="3.30.1780.10">
    <property type="entry name" value="ornithine cyclodeaminase, domain 1"/>
    <property type="match status" value="1"/>
</dbReference>
<name>A0ABW0EJD5_9PSEU</name>